<keyword evidence="2" id="KW-0067">ATP-binding</keyword>
<dbReference type="InterPro" id="IPR028299">
    <property type="entry name" value="ClpA/B_CS2"/>
</dbReference>
<feature type="non-terminal residue" evidence="6">
    <location>
        <position position="1"/>
    </location>
</feature>
<evidence type="ECO:0000256" key="1">
    <source>
        <dbReference type="ARBA" id="ARBA00022741"/>
    </source>
</evidence>
<accession>A0A0A9YRF4</accession>
<dbReference type="InterPro" id="IPR003593">
    <property type="entry name" value="AAA+_ATPase"/>
</dbReference>
<feature type="domain" description="AAA+ ATPase" evidence="4">
    <location>
        <begin position="26"/>
        <end position="192"/>
    </location>
</feature>
<dbReference type="InterPro" id="IPR027417">
    <property type="entry name" value="P-loop_NTPase"/>
</dbReference>
<dbReference type="GO" id="GO:0016887">
    <property type="term" value="F:ATP hydrolysis activity"/>
    <property type="evidence" value="ECO:0007669"/>
    <property type="project" value="InterPro"/>
</dbReference>
<dbReference type="Pfam" id="PF07724">
    <property type="entry name" value="AAA_2"/>
    <property type="match status" value="1"/>
</dbReference>
<dbReference type="SMART" id="SM00382">
    <property type="entry name" value="AAA"/>
    <property type="match status" value="1"/>
</dbReference>
<evidence type="ECO:0000256" key="2">
    <source>
        <dbReference type="ARBA" id="ARBA00022840"/>
    </source>
</evidence>
<dbReference type="PROSITE" id="PS00871">
    <property type="entry name" value="CLPAB_2"/>
    <property type="match status" value="1"/>
</dbReference>
<dbReference type="Gene3D" id="3.40.50.300">
    <property type="entry name" value="P-loop containing nucleotide triphosphate hydrolases"/>
    <property type="match status" value="1"/>
</dbReference>
<dbReference type="FunFam" id="3.40.50.300:FF:000025">
    <property type="entry name" value="ATP-dependent Clp protease subunit"/>
    <property type="match status" value="1"/>
</dbReference>
<reference evidence="6" key="2">
    <citation type="submission" date="2014-07" db="EMBL/GenBank/DDBJ databases">
        <authorList>
            <person name="Hull J."/>
        </authorList>
    </citation>
    <scope>NUCLEOTIDE SEQUENCE</scope>
</reference>
<sequence length="352" mass="40268">GQNHAINMISECVRVSRTGLQSPLRPHGVFMFLGPTGVGKTELSKALAEFLFDDKNAIVRIDMSEYTEKFSSSRLIGAPPGYIGYEEGGTLTEAVRRRPYQIVLFDEIEKAHREVCNLMLQIFDEGFLTDSQGHHVDFRNTIVIMTSNLGSREAFDIEYDIDNNNQHIPNYQTMDACMKSAVRKHFPPEFINRIDEIITFSPLQLQSLIPIINIQLHDISTLLHDRHIHLHMSLSAKQWLAEKAYDPLYGARPLKRAINTYILHPLSRALLSEAIHSKSTVYIWAPGETSDPKHKTYHQIKDDENVLFNVEHPTQLEFSFVQHQSKKLEPESDIKQDFTNCNVVDAEVVEEK</sequence>
<dbReference type="GO" id="GO:0005524">
    <property type="term" value="F:ATP binding"/>
    <property type="evidence" value="ECO:0007669"/>
    <property type="project" value="UniProtKB-KW"/>
</dbReference>
<dbReference type="Gene3D" id="1.10.8.60">
    <property type="match status" value="1"/>
</dbReference>
<evidence type="ECO:0000313" key="6">
    <source>
        <dbReference type="EMBL" id="JAG33678.1"/>
    </source>
</evidence>
<dbReference type="SUPFAM" id="SSF52540">
    <property type="entry name" value="P-loop containing nucleoside triphosphate hydrolases"/>
    <property type="match status" value="1"/>
</dbReference>
<dbReference type="PRINTS" id="PR00300">
    <property type="entry name" value="CLPPROTEASEA"/>
</dbReference>
<evidence type="ECO:0000259" key="5">
    <source>
        <dbReference type="SMART" id="SM01086"/>
    </source>
</evidence>
<organism evidence="6">
    <name type="scientific">Lygus hesperus</name>
    <name type="common">Western plant bug</name>
    <dbReference type="NCBI Taxonomy" id="30085"/>
    <lineage>
        <taxon>Eukaryota</taxon>
        <taxon>Metazoa</taxon>
        <taxon>Ecdysozoa</taxon>
        <taxon>Arthropoda</taxon>
        <taxon>Hexapoda</taxon>
        <taxon>Insecta</taxon>
        <taxon>Pterygota</taxon>
        <taxon>Neoptera</taxon>
        <taxon>Paraneoptera</taxon>
        <taxon>Hemiptera</taxon>
        <taxon>Heteroptera</taxon>
        <taxon>Panheteroptera</taxon>
        <taxon>Cimicomorpha</taxon>
        <taxon>Miridae</taxon>
        <taxon>Mirini</taxon>
        <taxon>Lygus</taxon>
    </lineage>
</organism>
<evidence type="ECO:0000259" key="4">
    <source>
        <dbReference type="SMART" id="SM00382"/>
    </source>
</evidence>
<dbReference type="InterPro" id="IPR019489">
    <property type="entry name" value="Clp_ATPase_C"/>
</dbReference>
<dbReference type="EMBL" id="GBHO01009926">
    <property type="protein sequence ID" value="JAG33678.1"/>
    <property type="molecule type" value="Transcribed_RNA"/>
</dbReference>
<dbReference type="InterPro" id="IPR001270">
    <property type="entry name" value="ClpA/B"/>
</dbReference>
<dbReference type="InterPro" id="IPR003959">
    <property type="entry name" value="ATPase_AAA_core"/>
</dbReference>
<dbReference type="InterPro" id="IPR050130">
    <property type="entry name" value="ClpA_ClpB"/>
</dbReference>
<keyword evidence="1" id="KW-0547">Nucleotide-binding</keyword>
<gene>
    <name evidence="6" type="primary">clpB_5</name>
    <name evidence="6" type="ORF">CM83_101464</name>
</gene>
<reference evidence="6" key="1">
    <citation type="journal article" date="2014" name="PLoS ONE">
        <title>Transcriptome-Based Identification of ABC Transporters in the Western Tarnished Plant Bug Lygus hesperus.</title>
        <authorList>
            <person name="Hull J.J."/>
            <person name="Chaney K."/>
            <person name="Geib S.M."/>
            <person name="Fabrick J.A."/>
            <person name="Brent C.S."/>
            <person name="Walsh D."/>
            <person name="Lavine L.C."/>
        </authorList>
    </citation>
    <scope>NUCLEOTIDE SEQUENCE</scope>
</reference>
<dbReference type="GO" id="GO:0005737">
    <property type="term" value="C:cytoplasm"/>
    <property type="evidence" value="ECO:0007669"/>
    <property type="project" value="TreeGrafter"/>
</dbReference>
<dbReference type="Pfam" id="PF10431">
    <property type="entry name" value="ClpB_D2-small"/>
    <property type="match status" value="1"/>
</dbReference>
<dbReference type="GO" id="GO:0034605">
    <property type="term" value="P:cellular response to heat"/>
    <property type="evidence" value="ECO:0007669"/>
    <property type="project" value="TreeGrafter"/>
</dbReference>
<dbReference type="CDD" id="cd19499">
    <property type="entry name" value="RecA-like_ClpB_Hsp104-like"/>
    <property type="match status" value="1"/>
</dbReference>
<protein>
    <submittedName>
        <fullName evidence="6">Chaperone protein ClpB</fullName>
    </submittedName>
</protein>
<keyword evidence="3" id="KW-0143">Chaperone</keyword>
<dbReference type="SMART" id="SM01086">
    <property type="entry name" value="ClpB_D2-small"/>
    <property type="match status" value="1"/>
</dbReference>
<feature type="domain" description="Clp ATPase C-terminal" evidence="5">
    <location>
        <begin position="203"/>
        <end position="294"/>
    </location>
</feature>
<dbReference type="PANTHER" id="PTHR11638:SF176">
    <property type="entry name" value="HEAT SHOCK PROTEIN 78, MITOCHONDRIAL"/>
    <property type="match status" value="1"/>
</dbReference>
<proteinExistence type="predicted"/>
<dbReference type="PANTHER" id="PTHR11638">
    <property type="entry name" value="ATP-DEPENDENT CLP PROTEASE"/>
    <property type="match status" value="1"/>
</dbReference>
<name>A0A0A9YRF4_LYGHE</name>
<evidence type="ECO:0000256" key="3">
    <source>
        <dbReference type="ARBA" id="ARBA00023186"/>
    </source>
</evidence>
<dbReference type="AlphaFoldDB" id="A0A0A9YRF4"/>